<dbReference type="Gene3D" id="1.10.40.30">
    <property type="entry name" value="Fumarase/aspartase (C-terminal domain)"/>
    <property type="match status" value="1"/>
</dbReference>
<dbReference type="UniPathway" id="UPA00068">
    <property type="reaction ID" value="UER00114"/>
</dbReference>
<dbReference type="Gene3D" id="1.10.275.10">
    <property type="entry name" value="Fumarase/aspartase (N-terminal domain)"/>
    <property type="match status" value="1"/>
</dbReference>
<dbReference type="PANTHER" id="PTHR43814">
    <property type="entry name" value="ARGININOSUCCINATE LYASE"/>
    <property type="match status" value="1"/>
</dbReference>
<dbReference type="GO" id="GO:0004056">
    <property type="term" value="F:argininosuccinate lyase activity"/>
    <property type="evidence" value="ECO:0007669"/>
    <property type="project" value="UniProtKB-UniRule"/>
</dbReference>
<comment type="similarity">
    <text evidence="6">Belongs to the lyase 1 family. Argininosuccinate lyase subfamily.</text>
</comment>
<dbReference type="HAMAP" id="MF_00006">
    <property type="entry name" value="Arg_succ_lyase"/>
    <property type="match status" value="1"/>
</dbReference>
<evidence type="ECO:0000256" key="1">
    <source>
        <dbReference type="ARBA" id="ARBA00004941"/>
    </source>
</evidence>
<dbReference type="Proteomes" id="UP000677436">
    <property type="component" value="Chromosome"/>
</dbReference>
<evidence type="ECO:0000313" key="9">
    <source>
        <dbReference type="EMBL" id="BCU81529.1"/>
    </source>
</evidence>
<gene>
    <name evidence="6" type="primary">argH</name>
    <name evidence="9" type="ORF">JIR001_13120</name>
</gene>
<keyword evidence="4 6" id="KW-0028">Amino-acid biosynthesis</keyword>
<dbReference type="PRINTS" id="PR00149">
    <property type="entry name" value="FUMRATELYASE"/>
</dbReference>
<dbReference type="InterPro" id="IPR008948">
    <property type="entry name" value="L-Aspartase-like"/>
</dbReference>
<evidence type="ECO:0000256" key="2">
    <source>
        <dbReference type="ARBA" id="ARBA00012338"/>
    </source>
</evidence>
<keyword evidence="3 6" id="KW-0055">Arginine biosynthesis</keyword>
<dbReference type="CDD" id="cd01359">
    <property type="entry name" value="Argininosuccinate_lyase"/>
    <property type="match status" value="1"/>
</dbReference>
<protein>
    <recommendedName>
        <fullName evidence="2 6">Argininosuccinate lyase</fullName>
        <shortName evidence="6">ASAL</shortName>
        <ecNumber evidence="2 6">4.3.2.1</ecNumber>
    </recommendedName>
    <alternativeName>
        <fullName evidence="6">Arginosuccinase</fullName>
    </alternativeName>
</protein>
<comment type="catalytic activity">
    <reaction evidence="6">
        <text>2-(N(omega)-L-arginino)succinate = fumarate + L-arginine</text>
        <dbReference type="Rhea" id="RHEA:24020"/>
        <dbReference type="ChEBI" id="CHEBI:29806"/>
        <dbReference type="ChEBI" id="CHEBI:32682"/>
        <dbReference type="ChEBI" id="CHEBI:57472"/>
        <dbReference type="EC" id="4.3.2.1"/>
    </reaction>
</comment>
<dbReference type="SUPFAM" id="SSF48557">
    <property type="entry name" value="L-aspartase-like"/>
    <property type="match status" value="1"/>
</dbReference>
<dbReference type="GO" id="GO:0042450">
    <property type="term" value="P:L-arginine biosynthetic process via ornithine"/>
    <property type="evidence" value="ECO:0007669"/>
    <property type="project" value="UniProtKB-UniRule"/>
</dbReference>
<keyword evidence="6" id="KW-0963">Cytoplasm</keyword>
<reference evidence="9" key="2">
    <citation type="journal article" date="2021" name="Microbiol. Resour. Announc.">
        <title>Complete Genome Sequence of Polycladomyces abyssicola JIR-001T, Isolated from Hemipelagic Sediment in Deep Seawater.</title>
        <authorList>
            <person name="Tsubouchi T."/>
            <person name="Kaneko Y."/>
        </authorList>
    </citation>
    <scope>NUCLEOTIDE SEQUENCE</scope>
    <source>
        <strain evidence="9">JIR-001</strain>
    </source>
</reference>
<dbReference type="InterPro" id="IPR024083">
    <property type="entry name" value="Fumarase/histidase_N"/>
</dbReference>
<dbReference type="Pfam" id="PF00206">
    <property type="entry name" value="Lyase_1"/>
    <property type="match status" value="1"/>
</dbReference>
<dbReference type="EC" id="4.3.2.1" evidence="2 6"/>
<dbReference type="EMBL" id="AP024601">
    <property type="protein sequence ID" value="BCU81529.1"/>
    <property type="molecule type" value="Genomic_DNA"/>
</dbReference>
<dbReference type="InterPro" id="IPR000362">
    <property type="entry name" value="Fumarate_lyase_fam"/>
</dbReference>
<proteinExistence type="inferred from homology"/>
<evidence type="ECO:0000256" key="6">
    <source>
        <dbReference type="HAMAP-Rule" id="MF_00006"/>
    </source>
</evidence>
<evidence type="ECO:0000256" key="4">
    <source>
        <dbReference type="ARBA" id="ARBA00022605"/>
    </source>
</evidence>
<dbReference type="InterPro" id="IPR009049">
    <property type="entry name" value="Argininosuccinate_lyase"/>
</dbReference>
<dbReference type="InterPro" id="IPR022761">
    <property type="entry name" value="Fumarate_lyase_N"/>
</dbReference>
<keyword evidence="5 6" id="KW-0456">Lyase</keyword>
<comment type="subcellular location">
    <subcellularLocation>
        <location evidence="6">Cytoplasm</location>
    </subcellularLocation>
</comment>
<dbReference type="Pfam" id="PF14698">
    <property type="entry name" value="ASL_C2"/>
    <property type="match status" value="1"/>
</dbReference>
<organism evidence="9 10">
    <name type="scientific">Polycladomyces abyssicola</name>
    <dbReference type="NCBI Taxonomy" id="1125966"/>
    <lineage>
        <taxon>Bacteria</taxon>
        <taxon>Bacillati</taxon>
        <taxon>Bacillota</taxon>
        <taxon>Bacilli</taxon>
        <taxon>Bacillales</taxon>
        <taxon>Thermoactinomycetaceae</taxon>
        <taxon>Polycladomyces</taxon>
    </lineage>
</organism>
<evidence type="ECO:0000256" key="5">
    <source>
        <dbReference type="ARBA" id="ARBA00023239"/>
    </source>
</evidence>
<dbReference type="Gene3D" id="1.20.200.10">
    <property type="entry name" value="Fumarase/aspartase (Central domain)"/>
    <property type="match status" value="1"/>
</dbReference>
<feature type="domain" description="Fumarate lyase N-terminal" evidence="7">
    <location>
        <begin position="55"/>
        <end position="303"/>
    </location>
</feature>
<evidence type="ECO:0000313" key="10">
    <source>
        <dbReference type="Proteomes" id="UP000677436"/>
    </source>
</evidence>
<feature type="domain" description="Argininosuccinate lyase C-terminal" evidence="8">
    <location>
        <begin position="371"/>
        <end position="447"/>
    </location>
</feature>
<dbReference type="InterPro" id="IPR029419">
    <property type="entry name" value="Arg_succ_lyase_C"/>
</dbReference>
<dbReference type="PRINTS" id="PR00145">
    <property type="entry name" value="ARGSUCLYASE"/>
</dbReference>
<accession>A0A8D5UED1</accession>
<comment type="pathway">
    <text evidence="1 6">Amino-acid biosynthesis; L-arginine biosynthesis; L-arginine from L-ornithine and carbamoyl phosphate: step 3/3.</text>
</comment>
<dbReference type="NCBIfam" id="TIGR00838">
    <property type="entry name" value="argH"/>
    <property type="match status" value="1"/>
</dbReference>
<evidence type="ECO:0000259" key="7">
    <source>
        <dbReference type="Pfam" id="PF00206"/>
    </source>
</evidence>
<dbReference type="GO" id="GO:0005829">
    <property type="term" value="C:cytosol"/>
    <property type="evidence" value="ECO:0007669"/>
    <property type="project" value="TreeGrafter"/>
</dbReference>
<keyword evidence="10" id="KW-1185">Reference proteome</keyword>
<dbReference type="PANTHER" id="PTHR43814:SF1">
    <property type="entry name" value="ARGININOSUCCINATE LYASE"/>
    <property type="match status" value="1"/>
</dbReference>
<evidence type="ECO:0000256" key="3">
    <source>
        <dbReference type="ARBA" id="ARBA00022571"/>
    </source>
</evidence>
<name>A0A8D5UED1_9BACL</name>
<dbReference type="RefSeq" id="WP_212774745.1">
    <property type="nucleotide sequence ID" value="NZ_AP024601.1"/>
</dbReference>
<dbReference type="AlphaFoldDB" id="A0A8D5UED1"/>
<dbReference type="KEGG" id="pabs:JIR001_13120"/>
<sequence length="506" mass="57418">MSKREEWLKKDGATFPGNTYVECLLKPVFNYQRDNLFSAMFQVHRAHVLMLCDRGILSTEQTARILDAVERVAVCDPAVLRYDSHFEDLFFMMEARLTEELGADLAGNMHIARSRNDMGVTMYRLTLRDQLLEILDVLTDLRESLLEVAGEHLETVMPAYTHTQPAQPTTLGHYLLAVQDVLTRDTERVWAAFHTVNQSPMGAAAITTTGFDICRDSVRKYLGFEGIVENSYDAIAGADYLLEAAVAIMMLMTNMGRWIQDLLLFCTREFEAVKVADPYVQISSIMPQKRNPVSVEHSRSIASSATADAQAVFTMVHNTPFGDIVDTEDDLQPHLYRAIDKAHRVLKLMNAVVSTLEVNRERLMKRAREGYITITELADAMVREKKVSFRIAHRIAGLVVKKACQRHLKLDEVSPELIKEASREVMGSEITFTEEELKKICDPVHFIAVRKCPGGPSPGEAARMLRDRKEKLFDDRTELQRYKNRIQSAQDSMKERIRQLTATLSS</sequence>
<reference evidence="9" key="1">
    <citation type="journal article" date="2013" name="Int. J. Syst. Evol. Microbiol.">
        <title>Polycladomyces abyssicola gen. nov., sp. nov., a thermophilic filamentous bacterium isolated from hemipelagic sediment.</title>
        <authorList>
            <person name="Tsubouchi T."/>
            <person name="Shimane Y."/>
            <person name="Mori K."/>
            <person name="Usui K."/>
            <person name="Hiraki T."/>
            <person name="Tame A."/>
            <person name="Uematsu K."/>
            <person name="Maruyama T."/>
            <person name="Hatada Y."/>
        </authorList>
    </citation>
    <scope>NUCLEOTIDE SEQUENCE</scope>
    <source>
        <strain evidence="9">JIR-001</strain>
    </source>
</reference>
<evidence type="ECO:0000259" key="8">
    <source>
        <dbReference type="Pfam" id="PF14698"/>
    </source>
</evidence>